<dbReference type="EMBL" id="CP110433">
    <property type="protein sequence ID" value="WAQ90978.1"/>
    <property type="molecule type" value="Genomic_DNA"/>
</dbReference>
<sequence>MSPSPRLLFAMFATATSPCPNPGGGCNHSHLRAMMRPFLDGLVQQWDANGSSASVLYFMPLNLSFSLITFTMLPLSLFVSRVLQGWTCAGLKKGRTILLHGFGRKAVPASTPTAMGTYARDLLGRRP</sequence>
<accession>A0ABY7D1F8</accession>
<evidence type="ECO:0000313" key="3">
    <source>
        <dbReference type="Proteomes" id="UP001164743"/>
    </source>
</evidence>
<dbReference type="RefSeq" id="XP_053026533.1">
    <property type="nucleotide sequence ID" value="XM_053162569.1"/>
</dbReference>
<gene>
    <name evidence="2" type="ORF">PtA15_13A378</name>
</gene>
<feature type="transmembrane region" description="Helical" evidence="1">
    <location>
        <begin position="63"/>
        <end position="83"/>
    </location>
</feature>
<evidence type="ECO:0000313" key="2">
    <source>
        <dbReference type="EMBL" id="WAQ90978.1"/>
    </source>
</evidence>
<evidence type="ECO:0000256" key="1">
    <source>
        <dbReference type="SAM" id="Phobius"/>
    </source>
</evidence>
<protein>
    <submittedName>
        <fullName evidence="2">Uncharacterized protein</fullName>
    </submittedName>
</protein>
<keyword evidence="1" id="KW-1133">Transmembrane helix</keyword>
<dbReference type="Proteomes" id="UP001164743">
    <property type="component" value="Chromosome 13A"/>
</dbReference>
<name>A0ABY7D1F8_9BASI</name>
<reference evidence="2" key="1">
    <citation type="submission" date="2022-10" db="EMBL/GenBank/DDBJ databases">
        <title>Puccinia triticina Genome sequencing and assembly.</title>
        <authorList>
            <person name="Li C."/>
        </authorList>
    </citation>
    <scope>NUCLEOTIDE SEQUENCE</scope>
    <source>
        <strain evidence="2">Pt15</strain>
    </source>
</reference>
<organism evidence="2 3">
    <name type="scientific">Puccinia triticina</name>
    <dbReference type="NCBI Taxonomy" id="208348"/>
    <lineage>
        <taxon>Eukaryota</taxon>
        <taxon>Fungi</taxon>
        <taxon>Dikarya</taxon>
        <taxon>Basidiomycota</taxon>
        <taxon>Pucciniomycotina</taxon>
        <taxon>Pucciniomycetes</taxon>
        <taxon>Pucciniales</taxon>
        <taxon>Pucciniaceae</taxon>
        <taxon>Puccinia</taxon>
    </lineage>
</organism>
<keyword evidence="1" id="KW-0812">Transmembrane</keyword>
<dbReference type="GeneID" id="77803464"/>
<keyword evidence="3" id="KW-1185">Reference proteome</keyword>
<keyword evidence="1" id="KW-0472">Membrane</keyword>
<proteinExistence type="predicted"/>